<evidence type="ECO:0000313" key="2">
    <source>
        <dbReference type="Proteomes" id="UP000468638"/>
    </source>
</evidence>
<proteinExistence type="predicted"/>
<dbReference type="RefSeq" id="WP_160848604.1">
    <property type="nucleotide sequence ID" value="NZ_WMEQ01000008.1"/>
</dbReference>
<reference evidence="1 2" key="1">
    <citation type="submission" date="2019-11" db="EMBL/GenBank/DDBJ databases">
        <title>Genome sequences of 17 halophilic strains isolated from different environments.</title>
        <authorList>
            <person name="Furrow R.E."/>
        </authorList>
    </citation>
    <scope>NUCLEOTIDE SEQUENCE [LARGE SCALE GENOMIC DNA]</scope>
    <source>
        <strain evidence="1 2">22514_16_FS</strain>
    </source>
</reference>
<dbReference type="Proteomes" id="UP000468638">
    <property type="component" value="Unassembled WGS sequence"/>
</dbReference>
<dbReference type="Pfam" id="PF11213">
    <property type="entry name" value="DUF3006"/>
    <property type="match status" value="1"/>
</dbReference>
<dbReference type="EMBL" id="WMEQ01000008">
    <property type="protein sequence ID" value="MYL34305.1"/>
    <property type="molecule type" value="Genomic_DNA"/>
</dbReference>
<sequence length="82" mass="9481">MKYTIDRFEGDKAILLQKGDETKSIEVNLNQLPNEAKQGDIVNLTETEDNFIIEILEEETANRKKQMNDMLERLNKKNGPQS</sequence>
<name>A0A6I4ZVT3_9BACI</name>
<dbReference type="AlphaFoldDB" id="A0A6I4ZVT3"/>
<organism evidence="1 2">
    <name type="scientific">Pontibacillus yanchengensis</name>
    <dbReference type="NCBI Taxonomy" id="462910"/>
    <lineage>
        <taxon>Bacteria</taxon>
        <taxon>Bacillati</taxon>
        <taxon>Bacillota</taxon>
        <taxon>Bacilli</taxon>
        <taxon>Bacillales</taxon>
        <taxon>Bacillaceae</taxon>
        <taxon>Pontibacillus</taxon>
    </lineage>
</organism>
<accession>A0A6I4ZVT3</accession>
<comment type="caution">
    <text evidence="1">The sequence shown here is derived from an EMBL/GenBank/DDBJ whole genome shotgun (WGS) entry which is preliminary data.</text>
</comment>
<dbReference type="Gene3D" id="6.20.120.50">
    <property type="match status" value="1"/>
</dbReference>
<dbReference type="InterPro" id="IPR021377">
    <property type="entry name" value="DUF3006"/>
</dbReference>
<gene>
    <name evidence="1" type="ORF">GLW05_11920</name>
</gene>
<evidence type="ECO:0000313" key="1">
    <source>
        <dbReference type="EMBL" id="MYL34305.1"/>
    </source>
</evidence>
<protein>
    <submittedName>
        <fullName evidence="1">DUF3006 family protein</fullName>
    </submittedName>
</protein>